<accession>A0ABM3RS61</accession>
<evidence type="ECO:0000259" key="1">
    <source>
        <dbReference type="Pfam" id="PF13456"/>
    </source>
</evidence>
<dbReference type="InterPro" id="IPR036397">
    <property type="entry name" value="RNaseH_sf"/>
</dbReference>
<evidence type="ECO:0000313" key="2">
    <source>
        <dbReference type="Proteomes" id="UP000813463"/>
    </source>
</evidence>
<reference evidence="3" key="2">
    <citation type="submission" date="2025-08" db="UniProtKB">
        <authorList>
            <consortium name="RefSeq"/>
        </authorList>
    </citation>
    <scope>IDENTIFICATION</scope>
    <source>
        <tissue evidence="3">Leaf</tissue>
    </source>
</reference>
<dbReference type="RefSeq" id="XP_056698463.1">
    <property type="nucleotide sequence ID" value="XM_056842485.1"/>
</dbReference>
<protein>
    <recommendedName>
        <fullName evidence="1">RNase H type-1 domain-containing protein</fullName>
    </recommendedName>
</protein>
<dbReference type="CDD" id="cd06222">
    <property type="entry name" value="RNase_H_like"/>
    <property type="match status" value="1"/>
</dbReference>
<name>A0ABM3RS61_SPIOL</name>
<dbReference type="Pfam" id="PF13456">
    <property type="entry name" value="RVT_3"/>
    <property type="match status" value="1"/>
</dbReference>
<gene>
    <name evidence="3" type="primary">LOC110788455</name>
</gene>
<dbReference type="PANTHER" id="PTHR47074">
    <property type="entry name" value="BNAC02G40300D PROTEIN"/>
    <property type="match status" value="1"/>
</dbReference>
<dbReference type="PANTHER" id="PTHR47074:SF21">
    <property type="entry name" value="RNASE H TYPE-1 DOMAIN-CONTAINING PROTEIN"/>
    <property type="match status" value="1"/>
</dbReference>
<organism evidence="2 3">
    <name type="scientific">Spinacia oleracea</name>
    <name type="common">Spinach</name>
    <dbReference type="NCBI Taxonomy" id="3562"/>
    <lineage>
        <taxon>Eukaryota</taxon>
        <taxon>Viridiplantae</taxon>
        <taxon>Streptophyta</taxon>
        <taxon>Embryophyta</taxon>
        <taxon>Tracheophyta</taxon>
        <taxon>Spermatophyta</taxon>
        <taxon>Magnoliopsida</taxon>
        <taxon>eudicotyledons</taxon>
        <taxon>Gunneridae</taxon>
        <taxon>Pentapetalae</taxon>
        <taxon>Caryophyllales</taxon>
        <taxon>Chenopodiaceae</taxon>
        <taxon>Chenopodioideae</taxon>
        <taxon>Anserineae</taxon>
        <taxon>Spinacia</taxon>
    </lineage>
</organism>
<dbReference type="InterPro" id="IPR002156">
    <property type="entry name" value="RNaseH_domain"/>
</dbReference>
<dbReference type="Gene3D" id="3.30.420.10">
    <property type="entry name" value="Ribonuclease H-like superfamily/Ribonuclease H"/>
    <property type="match status" value="1"/>
</dbReference>
<dbReference type="InterPro" id="IPR052929">
    <property type="entry name" value="RNase_H-like_EbsB-rel"/>
</dbReference>
<feature type="domain" description="RNase H type-1" evidence="1">
    <location>
        <begin position="341"/>
        <end position="449"/>
    </location>
</feature>
<dbReference type="GeneID" id="110788455"/>
<dbReference type="InterPro" id="IPR012337">
    <property type="entry name" value="RNaseH-like_sf"/>
</dbReference>
<reference evidence="2" key="1">
    <citation type="journal article" date="2021" name="Nat. Commun.">
        <title>Genomic analyses provide insights into spinach domestication and the genetic basis of agronomic traits.</title>
        <authorList>
            <person name="Cai X."/>
            <person name="Sun X."/>
            <person name="Xu C."/>
            <person name="Sun H."/>
            <person name="Wang X."/>
            <person name="Ge C."/>
            <person name="Zhang Z."/>
            <person name="Wang Q."/>
            <person name="Fei Z."/>
            <person name="Jiao C."/>
            <person name="Wang Q."/>
        </authorList>
    </citation>
    <scope>NUCLEOTIDE SEQUENCE [LARGE SCALE GENOMIC DNA]</scope>
    <source>
        <strain evidence="2">cv. Varoflay</strain>
    </source>
</reference>
<sequence length="481" mass="54424">MYHNLSLFARANQQECSVIVDILNQIWKKLQGWKEKLLSRAGKEILLKSVIQAIPSYLMGIYKLPASTTRDIQSAMARFWWGNRGTQRKTHWKSWQALCSPKCLGGMGFKDLAVFNDALLGRQAWRLIHGTDILLIKGSFIMSTEVDKVSTVSDLIDRSNIEWKEEVISEFFNERDKRCIMELPLSWRAPEDELTWAYSKDGNYAVKTAYMLGKGCDFAAFHLAWVEIWGMDVCHLEEESAGHALFDCLRVRDLWEECGCIPLTDWKVAGNMCDLVASWKGKDAKMKQRGVLLAWCIWSERNKWVFEGKATPNAILVDRAPPSGVVKLNADASLSVEGWIGTGVVARNHMGQVLIAATRRTRAWWPPEIAEAKALAMAIKLAKRYGFEEIILESDCQLLVNRLSKGVTHLSDLDSVLDDIFALCTSFKSITWSHVKREGNFVAHHLAKLVPFGVQQVWENNCPPEISPYLVEMVGSETSNP</sequence>
<keyword evidence="2" id="KW-1185">Reference proteome</keyword>
<proteinExistence type="predicted"/>
<dbReference type="InterPro" id="IPR044730">
    <property type="entry name" value="RNase_H-like_dom_plant"/>
</dbReference>
<dbReference type="Proteomes" id="UP000813463">
    <property type="component" value="Chromosome 4"/>
</dbReference>
<evidence type="ECO:0000313" key="3">
    <source>
        <dbReference type="RefSeq" id="XP_056698463.1"/>
    </source>
</evidence>
<dbReference type="SUPFAM" id="SSF53098">
    <property type="entry name" value="Ribonuclease H-like"/>
    <property type="match status" value="1"/>
</dbReference>